<dbReference type="EMBL" id="JAHRIP010050633">
    <property type="protein sequence ID" value="MEQ2300883.1"/>
    <property type="molecule type" value="Genomic_DNA"/>
</dbReference>
<name>A0ABV0Z3V7_9TELE</name>
<accession>A0ABV0Z3V7</accession>
<dbReference type="Gene3D" id="3.90.1750.10">
    <property type="entry name" value="Hect, E3 ligase catalytic domains"/>
    <property type="match status" value="1"/>
</dbReference>
<dbReference type="SUPFAM" id="SSF56204">
    <property type="entry name" value="Hect, E3 ligase catalytic domain"/>
    <property type="match status" value="1"/>
</dbReference>
<organism evidence="1 2">
    <name type="scientific">Ameca splendens</name>
    <dbReference type="NCBI Taxonomy" id="208324"/>
    <lineage>
        <taxon>Eukaryota</taxon>
        <taxon>Metazoa</taxon>
        <taxon>Chordata</taxon>
        <taxon>Craniata</taxon>
        <taxon>Vertebrata</taxon>
        <taxon>Euteleostomi</taxon>
        <taxon>Actinopterygii</taxon>
        <taxon>Neopterygii</taxon>
        <taxon>Teleostei</taxon>
        <taxon>Neoteleostei</taxon>
        <taxon>Acanthomorphata</taxon>
        <taxon>Ovalentaria</taxon>
        <taxon>Atherinomorphae</taxon>
        <taxon>Cyprinodontiformes</taxon>
        <taxon>Goodeidae</taxon>
        <taxon>Ameca</taxon>
    </lineage>
</organism>
<proteinExistence type="predicted"/>
<gene>
    <name evidence="1" type="ORF">AMECASPLE_030356</name>
</gene>
<keyword evidence="2" id="KW-1185">Reference proteome</keyword>
<evidence type="ECO:0000313" key="2">
    <source>
        <dbReference type="Proteomes" id="UP001469553"/>
    </source>
</evidence>
<dbReference type="Proteomes" id="UP001469553">
    <property type="component" value="Unassembled WGS sequence"/>
</dbReference>
<dbReference type="InterPro" id="IPR035983">
    <property type="entry name" value="Hect_E3_ubiquitin_ligase"/>
</dbReference>
<protein>
    <submittedName>
        <fullName evidence="1">Uncharacterized protein</fullName>
    </submittedName>
</protein>
<sequence>MEIISQRVDRENQFRIQISGENLLERGILQWQQQKKSSPTAALHVSFFGEAGVDTGALRKFLTGKIEEYIRNRSAKIFSIYAILAITYSLSRTSSSILI</sequence>
<comment type="caution">
    <text evidence="1">The sequence shown here is derived from an EMBL/GenBank/DDBJ whole genome shotgun (WGS) entry which is preliminary data.</text>
</comment>
<evidence type="ECO:0000313" key="1">
    <source>
        <dbReference type="EMBL" id="MEQ2300883.1"/>
    </source>
</evidence>
<reference evidence="1 2" key="1">
    <citation type="submission" date="2021-06" db="EMBL/GenBank/DDBJ databases">
        <authorList>
            <person name="Palmer J.M."/>
        </authorList>
    </citation>
    <scope>NUCLEOTIDE SEQUENCE [LARGE SCALE GENOMIC DNA]</scope>
    <source>
        <strain evidence="1 2">AS_MEX2019</strain>
        <tissue evidence="1">Muscle</tissue>
    </source>
</reference>